<evidence type="ECO:0000256" key="6">
    <source>
        <dbReference type="ARBA" id="ARBA00022448"/>
    </source>
</evidence>
<keyword evidence="8 18" id="KW-0812">Transmembrane</keyword>
<evidence type="ECO:0000256" key="9">
    <source>
        <dbReference type="ARBA" id="ARBA00022989"/>
    </source>
</evidence>
<evidence type="ECO:0000256" key="8">
    <source>
        <dbReference type="ARBA" id="ARBA00022692"/>
    </source>
</evidence>
<sequence length="370" mass="41810">MMATSYNAKEEDGHRSGPSITAGVSTDRSKKPDNTAFKQQRLPAWQPILTAGTVLPAFFAIGVIFIPIGIGLYVTSNNIKEFEIDYTGVDTYSPCFNCSQSYSWNSTKPCTCVVSFSLDQAFEGNVFMYYGLSNFYQNHRRYVKSRDDRQLNGDMSALTDPSKECEPYRKNVKPIAPCGAIANSLFNDTLELNYIFLNGTQVQIPLSKKGIAWWTDKHVKFRNPGGNNSNLLPVFQDTTKPINWAKPVYELDITDPDNNGFINEDFIVWMRTAALPTFRKLYRIIQKNSMMTPTLPRGNYTLHITYNYPVRSFDGRKRMILSTISWMGGKNPFLGIAYITVGSICFFLGVVLFIIHQKYGNRSKGAEIPS</sequence>
<keyword evidence="10" id="KW-0333">Golgi apparatus</keyword>
<dbReference type="OrthoDB" id="340608at2759"/>
<evidence type="ECO:0000256" key="5">
    <source>
        <dbReference type="ARBA" id="ARBA00009457"/>
    </source>
</evidence>
<evidence type="ECO:0000313" key="19">
    <source>
        <dbReference type="EMBL" id="KAG9347398.1"/>
    </source>
</evidence>
<keyword evidence="13" id="KW-1015">Disulfide bond</keyword>
<evidence type="ECO:0000256" key="16">
    <source>
        <dbReference type="PIRNR" id="PIRNR015840"/>
    </source>
</evidence>
<reference evidence="19" key="1">
    <citation type="thesis" date="2021" institute="BYU ScholarsArchive" country="Provo, UT, USA">
        <title>Applications of and Algorithms for Genome Assembly and Genomic Analyses with an Emphasis on Marine Teleosts.</title>
        <authorList>
            <person name="Pickett B.D."/>
        </authorList>
    </citation>
    <scope>NUCLEOTIDE SEQUENCE</scope>
    <source>
        <strain evidence="19">HI-2016</strain>
    </source>
</reference>
<keyword evidence="7" id="KW-1003">Cell membrane</keyword>
<dbReference type="GO" id="GO:0030658">
    <property type="term" value="C:transport vesicle membrane"/>
    <property type="evidence" value="ECO:0007669"/>
    <property type="project" value="UniProtKB-SubCell"/>
</dbReference>
<dbReference type="GO" id="GO:0045332">
    <property type="term" value="P:phospholipid translocation"/>
    <property type="evidence" value="ECO:0007669"/>
    <property type="project" value="TreeGrafter"/>
</dbReference>
<keyword evidence="6" id="KW-0813">Transport</keyword>
<protein>
    <recommendedName>
        <fullName evidence="16">Cell cycle control protein</fullName>
    </recommendedName>
</protein>
<evidence type="ECO:0000256" key="1">
    <source>
        <dbReference type="ARBA" id="ARBA00004141"/>
    </source>
</evidence>
<dbReference type="Pfam" id="PF03381">
    <property type="entry name" value="CDC50"/>
    <property type="match status" value="1"/>
</dbReference>
<dbReference type="PANTHER" id="PTHR10926:SF17">
    <property type="entry name" value="CELL CYCLE CONTROL PROTEIN 50A"/>
    <property type="match status" value="1"/>
</dbReference>
<evidence type="ECO:0000256" key="13">
    <source>
        <dbReference type="ARBA" id="ARBA00023157"/>
    </source>
</evidence>
<name>A0A8T2PD18_9TELE</name>
<feature type="transmembrane region" description="Helical" evidence="18">
    <location>
        <begin position="48"/>
        <end position="74"/>
    </location>
</feature>
<keyword evidence="11" id="KW-0445">Lipid transport</keyword>
<evidence type="ECO:0000256" key="3">
    <source>
        <dbReference type="ARBA" id="ARBA00004250"/>
    </source>
</evidence>
<evidence type="ECO:0000256" key="10">
    <source>
        <dbReference type="ARBA" id="ARBA00023034"/>
    </source>
</evidence>
<keyword evidence="15" id="KW-0968">Cytoplasmic vesicle</keyword>
<evidence type="ECO:0000313" key="20">
    <source>
        <dbReference type="Proteomes" id="UP000824540"/>
    </source>
</evidence>
<evidence type="ECO:0000256" key="11">
    <source>
        <dbReference type="ARBA" id="ARBA00023055"/>
    </source>
</evidence>
<dbReference type="GO" id="GO:0005794">
    <property type="term" value="C:Golgi apparatus"/>
    <property type="evidence" value="ECO:0007669"/>
    <property type="project" value="UniProtKB-SubCell"/>
</dbReference>
<dbReference type="InterPro" id="IPR005045">
    <property type="entry name" value="CDC50/LEM3_fam"/>
</dbReference>
<comment type="similarity">
    <text evidence="5 16">Belongs to the CDC50/LEM3 family.</text>
</comment>
<gene>
    <name evidence="19" type="ORF">JZ751_004965</name>
</gene>
<evidence type="ECO:0000256" key="12">
    <source>
        <dbReference type="ARBA" id="ARBA00023136"/>
    </source>
</evidence>
<dbReference type="GO" id="GO:0005783">
    <property type="term" value="C:endoplasmic reticulum"/>
    <property type="evidence" value="ECO:0007669"/>
    <property type="project" value="TreeGrafter"/>
</dbReference>
<accession>A0A8T2PD18</accession>
<comment type="caution">
    <text evidence="19">The sequence shown here is derived from an EMBL/GenBank/DDBJ whole genome shotgun (WGS) entry which is preliminary data.</text>
</comment>
<feature type="region of interest" description="Disordered" evidence="17">
    <location>
        <begin position="1"/>
        <end position="33"/>
    </location>
</feature>
<feature type="transmembrane region" description="Helical" evidence="18">
    <location>
        <begin position="333"/>
        <end position="355"/>
    </location>
</feature>
<evidence type="ECO:0000256" key="2">
    <source>
        <dbReference type="ARBA" id="ARBA00004221"/>
    </source>
</evidence>
<proteinExistence type="inferred from homology"/>
<dbReference type="EMBL" id="JAFBMS010000013">
    <property type="protein sequence ID" value="KAG9347398.1"/>
    <property type="molecule type" value="Genomic_DNA"/>
</dbReference>
<evidence type="ECO:0000256" key="7">
    <source>
        <dbReference type="ARBA" id="ARBA00022475"/>
    </source>
</evidence>
<dbReference type="GO" id="GO:0016324">
    <property type="term" value="C:apical plasma membrane"/>
    <property type="evidence" value="ECO:0007669"/>
    <property type="project" value="UniProtKB-SubCell"/>
</dbReference>
<keyword evidence="14" id="KW-0325">Glycoprotein</keyword>
<keyword evidence="20" id="KW-1185">Reference proteome</keyword>
<evidence type="ECO:0000256" key="17">
    <source>
        <dbReference type="SAM" id="MobiDB-lite"/>
    </source>
</evidence>
<keyword evidence="9 18" id="KW-1133">Transmembrane helix</keyword>
<dbReference type="AlphaFoldDB" id="A0A8T2PD18"/>
<evidence type="ECO:0000256" key="4">
    <source>
        <dbReference type="ARBA" id="ARBA00004555"/>
    </source>
</evidence>
<dbReference type="PIRSF" id="PIRSF015840">
    <property type="entry name" value="DUF284_TM_euk"/>
    <property type="match status" value="1"/>
</dbReference>
<keyword evidence="12 16" id="KW-0472">Membrane</keyword>
<evidence type="ECO:0000256" key="18">
    <source>
        <dbReference type="SAM" id="Phobius"/>
    </source>
</evidence>
<organism evidence="19 20">
    <name type="scientific">Albula glossodonta</name>
    <name type="common">roundjaw bonefish</name>
    <dbReference type="NCBI Taxonomy" id="121402"/>
    <lineage>
        <taxon>Eukaryota</taxon>
        <taxon>Metazoa</taxon>
        <taxon>Chordata</taxon>
        <taxon>Craniata</taxon>
        <taxon>Vertebrata</taxon>
        <taxon>Euteleostomi</taxon>
        <taxon>Actinopterygii</taxon>
        <taxon>Neopterygii</taxon>
        <taxon>Teleostei</taxon>
        <taxon>Albuliformes</taxon>
        <taxon>Albulidae</taxon>
        <taxon>Albula</taxon>
    </lineage>
</organism>
<evidence type="ECO:0000256" key="14">
    <source>
        <dbReference type="ARBA" id="ARBA00023180"/>
    </source>
</evidence>
<dbReference type="Proteomes" id="UP000824540">
    <property type="component" value="Unassembled WGS sequence"/>
</dbReference>
<dbReference type="PANTHER" id="PTHR10926">
    <property type="entry name" value="CELL CYCLE CONTROL PROTEIN 50"/>
    <property type="match status" value="1"/>
</dbReference>
<comment type="subcellular location">
    <subcellularLocation>
        <location evidence="2">Apical cell membrane</location>
    </subcellularLocation>
    <subcellularLocation>
        <location evidence="3">Cytoplasmic vesicle</location>
        <location evidence="3">Secretory vesicle membrane</location>
    </subcellularLocation>
    <subcellularLocation>
        <location evidence="4">Golgi apparatus</location>
    </subcellularLocation>
    <subcellularLocation>
        <location evidence="1">Membrane</location>
        <topology evidence="1">Multi-pass membrane protein</topology>
    </subcellularLocation>
</comment>
<evidence type="ECO:0000256" key="15">
    <source>
        <dbReference type="ARBA" id="ARBA00023329"/>
    </source>
</evidence>